<evidence type="ECO:0000313" key="3">
    <source>
        <dbReference type="EMBL" id="TQE91470.1"/>
    </source>
</evidence>
<dbReference type="PANTHER" id="PTHR37423">
    <property type="entry name" value="SOLUBLE LYTIC MUREIN TRANSGLYCOSYLASE-RELATED"/>
    <property type="match status" value="1"/>
</dbReference>
<dbReference type="PANTHER" id="PTHR37423:SF2">
    <property type="entry name" value="MEMBRANE-BOUND LYTIC MUREIN TRANSGLYCOSYLASE C"/>
    <property type="match status" value="1"/>
</dbReference>
<dbReference type="Pfam" id="PF01464">
    <property type="entry name" value="SLT"/>
    <property type="match status" value="1"/>
</dbReference>
<dbReference type="GO" id="GO:0008933">
    <property type="term" value="F:peptidoglycan lytic transglycosylase activity"/>
    <property type="evidence" value="ECO:0007669"/>
    <property type="project" value="InterPro"/>
</dbReference>
<dbReference type="CDD" id="cd00254">
    <property type="entry name" value="LT-like"/>
    <property type="match status" value="1"/>
</dbReference>
<dbReference type="Gene3D" id="1.10.530.10">
    <property type="match status" value="1"/>
</dbReference>
<dbReference type="OrthoDB" id="9815002at2"/>
<proteinExistence type="inferred from homology"/>
<dbReference type="InterPro" id="IPR008258">
    <property type="entry name" value="Transglycosylase_SLT_dom_1"/>
</dbReference>
<dbReference type="Proteomes" id="UP000315753">
    <property type="component" value="Unassembled WGS sequence"/>
</dbReference>
<accession>A0A540V3Y9</accession>
<comment type="caution">
    <text evidence="3">The sequence shown here is derived from an EMBL/GenBank/DDBJ whole genome shotgun (WGS) entry which is preliminary data.</text>
</comment>
<dbReference type="GO" id="GO:0000270">
    <property type="term" value="P:peptidoglycan metabolic process"/>
    <property type="evidence" value="ECO:0007669"/>
    <property type="project" value="InterPro"/>
</dbReference>
<reference evidence="3 4" key="1">
    <citation type="submission" date="2019-06" db="EMBL/GenBank/DDBJ databases">
        <title>Genome sequence of Ureibacillus terrenus.</title>
        <authorList>
            <person name="Maclea K.S."/>
            <person name="Simoes M."/>
        </authorList>
    </citation>
    <scope>NUCLEOTIDE SEQUENCE [LARGE SCALE GENOMIC DNA]</scope>
    <source>
        <strain evidence="3 4">ATCC BAA-384</strain>
    </source>
</reference>
<gene>
    <name evidence="3" type="ORF">FKZ59_05095</name>
</gene>
<feature type="domain" description="Transglycosylase SLT" evidence="2">
    <location>
        <begin position="111"/>
        <end position="219"/>
    </location>
</feature>
<dbReference type="GO" id="GO:0016020">
    <property type="term" value="C:membrane"/>
    <property type="evidence" value="ECO:0007669"/>
    <property type="project" value="InterPro"/>
</dbReference>
<dbReference type="AlphaFoldDB" id="A0A540V3Y9"/>
<protein>
    <submittedName>
        <fullName evidence="3">Lytic transglycosylase domain-containing protein</fullName>
    </submittedName>
</protein>
<organism evidence="3 4">
    <name type="scientific">Ureibacillus terrenus</name>
    <dbReference type="NCBI Taxonomy" id="118246"/>
    <lineage>
        <taxon>Bacteria</taxon>
        <taxon>Bacillati</taxon>
        <taxon>Bacillota</taxon>
        <taxon>Bacilli</taxon>
        <taxon>Bacillales</taxon>
        <taxon>Caryophanaceae</taxon>
        <taxon>Ureibacillus</taxon>
    </lineage>
</organism>
<name>A0A540V3Y9_9BACL</name>
<sequence>MIKAILELDALRSLNNGSAINSADGESLFTEIFNEILANAGADGYTEQALLDAIDEFSSQNGLNAEAKDYLSQFALQNQSYITKVYNQYKSLSSVSAQQAEAPSDAPYREIVKKASARYGVPEKLILAVMKQESNFNPNAVSSAGAAGLMQLMPGTAKYLGVTDAKDPEQNIMGGTKYLRQLLDQFNNNLELALAAYNAGPGNVKKYGGIPPFRETQNYVKKVLNYYNNM</sequence>
<dbReference type="PROSITE" id="PS00922">
    <property type="entry name" value="TRANSGLYCOSYLASE"/>
    <property type="match status" value="1"/>
</dbReference>
<dbReference type="EMBL" id="VIGD01000005">
    <property type="protein sequence ID" value="TQE91470.1"/>
    <property type="molecule type" value="Genomic_DNA"/>
</dbReference>
<keyword evidence="4" id="KW-1185">Reference proteome</keyword>
<evidence type="ECO:0000256" key="1">
    <source>
        <dbReference type="ARBA" id="ARBA00007734"/>
    </source>
</evidence>
<dbReference type="InterPro" id="IPR000189">
    <property type="entry name" value="Transglyc_AS"/>
</dbReference>
<dbReference type="InterPro" id="IPR023346">
    <property type="entry name" value="Lysozyme-like_dom_sf"/>
</dbReference>
<evidence type="ECO:0000259" key="2">
    <source>
        <dbReference type="Pfam" id="PF01464"/>
    </source>
</evidence>
<comment type="similarity">
    <text evidence="1">Belongs to the transglycosylase Slt family.</text>
</comment>
<evidence type="ECO:0000313" key="4">
    <source>
        <dbReference type="Proteomes" id="UP000315753"/>
    </source>
</evidence>
<dbReference type="SUPFAM" id="SSF53955">
    <property type="entry name" value="Lysozyme-like"/>
    <property type="match status" value="1"/>
</dbReference>